<keyword evidence="7" id="KW-1185">Reference proteome</keyword>
<dbReference type="PANTHER" id="PTHR30258">
    <property type="entry name" value="TYPE II SECRETION SYSTEM PROTEIN GSPE-RELATED"/>
    <property type="match status" value="1"/>
</dbReference>
<dbReference type="InterPro" id="IPR003593">
    <property type="entry name" value="AAA+_ATPase"/>
</dbReference>
<dbReference type="SMART" id="SM00382">
    <property type="entry name" value="AAA"/>
    <property type="match status" value="1"/>
</dbReference>
<dbReference type="Pfam" id="PF05157">
    <property type="entry name" value="MshEN"/>
    <property type="match status" value="1"/>
</dbReference>
<gene>
    <name evidence="6" type="ORF">EDD72_1235</name>
</gene>
<dbReference type="Gene3D" id="3.30.450.90">
    <property type="match status" value="1"/>
</dbReference>
<reference evidence="6 7" key="1">
    <citation type="submission" date="2019-03" db="EMBL/GenBank/DDBJ databases">
        <title>Genomic Encyclopedia of Type Strains, Phase IV (KMG-IV): sequencing the most valuable type-strain genomes for metagenomic binning, comparative biology and taxonomic classification.</title>
        <authorList>
            <person name="Goeker M."/>
        </authorList>
    </citation>
    <scope>NUCLEOTIDE SEQUENCE [LARGE SCALE GENOMIC DNA]</scope>
    <source>
        <strain evidence="6 7">DSM 23802</strain>
    </source>
</reference>
<feature type="region of interest" description="Disordered" evidence="4">
    <location>
        <begin position="1"/>
        <end position="27"/>
    </location>
</feature>
<sequence length="582" mass="66312">MENKGKKDNSQTIQDQELKNGDIPTEMMPTKKKRKRIGDLLVETGFITQSQLEEALNEQKKSKKRLGDILIAKGYVSEQQIIEVLEFQLGIPYVSLYRYPIDRNLIQLIPEKLAINYQVLPLKKNGNRLFVAMADPLDYYAIEDLRMTTGFQIHPVIATKEELSRAIDRYYGIQETVNEIMQNLPKEEEMDEQLQSEDAPVSRMVNQIIQNAVKQRASDIHFDPQENELRVRFRVDGQIRTEQVLPKHMQGIVTARLKIMAQLNIAEKRLPQDGRIQLEVDYRSIDIRVATLPTVYGEKIVLRILDLSQAIKQIEQIGFSKANAEKFRQMIRKSYGIILITGPTGSGKSSTLYAALNELNREDVNIITVEDPVEYRLTGINQVQVNEKTGLTFARGLRAILRQDPNIIMVGEIRDLETAEIAIRAALTGHLVLSTIHTNDAVSTVTRLIDMGIEPFLISSALTGVVSQRLVRRICIDCAVPYEPTIEEKKILEEYQIELPQLRKGSGCAKCNRTGYKDRIAIQELLVLDDRLKQMVIEKQPDSVYRQYLKEKGFVTMFEDGLEKVKQGLTTISEVVRATSND</sequence>
<evidence type="ECO:0000256" key="2">
    <source>
        <dbReference type="ARBA" id="ARBA00022741"/>
    </source>
</evidence>
<dbReference type="CDD" id="cd01129">
    <property type="entry name" value="PulE-GspE-like"/>
    <property type="match status" value="1"/>
</dbReference>
<keyword evidence="2" id="KW-0547">Nucleotide-binding</keyword>
<dbReference type="FunFam" id="3.40.50.300:FF:000398">
    <property type="entry name" value="Type IV pilus assembly ATPase PilB"/>
    <property type="match status" value="1"/>
</dbReference>
<evidence type="ECO:0000256" key="4">
    <source>
        <dbReference type="SAM" id="MobiDB-lite"/>
    </source>
</evidence>
<dbReference type="GO" id="GO:0005524">
    <property type="term" value="F:ATP binding"/>
    <property type="evidence" value="ECO:0007669"/>
    <property type="project" value="UniProtKB-KW"/>
</dbReference>
<dbReference type="Proteomes" id="UP000295788">
    <property type="component" value="Unassembled WGS sequence"/>
</dbReference>
<dbReference type="AlphaFoldDB" id="A0A4R3K7V0"/>
<dbReference type="InterPro" id="IPR007831">
    <property type="entry name" value="T2SS_GspE_N"/>
</dbReference>
<comment type="caution">
    <text evidence="6">The sequence shown here is derived from an EMBL/GenBank/DDBJ whole genome shotgun (WGS) entry which is preliminary data.</text>
</comment>
<dbReference type="Gene3D" id="3.30.300.160">
    <property type="entry name" value="Type II secretion system, protein E, N-terminal domain"/>
    <property type="match status" value="1"/>
</dbReference>
<evidence type="ECO:0000313" key="7">
    <source>
        <dbReference type="Proteomes" id="UP000295788"/>
    </source>
</evidence>
<evidence type="ECO:0000259" key="5">
    <source>
        <dbReference type="SMART" id="SM00382"/>
    </source>
</evidence>
<dbReference type="InterPro" id="IPR027417">
    <property type="entry name" value="P-loop_NTPase"/>
</dbReference>
<proteinExistence type="inferred from homology"/>
<organism evidence="6 7">
    <name type="scientific">Tepidibacillus fermentans</name>
    <dbReference type="NCBI Taxonomy" id="1281767"/>
    <lineage>
        <taxon>Bacteria</taxon>
        <taxon>Bacillati</taxon>
        <taxon>Bacillota</taxon>
        <taxon>Bacilli</taxon>
        <taxon>Bacillales</taxon>
        <taxon>Bacillaceae</taxon>
        <taxon>Tepidibacillus</taxon>
    </lineage>
</organism>
<name>A0A4R3K7V0_9BACI</name>
<dbReference type="FunFam" id="3.30.450.90:FF:000001">
    <property type="entry name" value="Type II secretion system ATPase GspE"/>
    <property type="match status" value="1"/>
</dbReference>
<feature type="domain" description="AAA+ ATPase" evidence="5">
    <location>
        <begin position="334"/>
        <end position="455"/>
    </location>
</feature>
<dbReference type="GO" id="GO:0005886">
    <property type="term" value="C:plasma membrane"/>
    <property type="evidence" value="ECO:0007669"/>
    <property type="project" value="TreeGrafter"/>
</dbReference>
<comment type="similarity">
    <text evidence="1">Belongs to the GSP E family.</text>
</comment>
<dbReference type="SUPFAM" id="SSF52540">
    <property type="entry name" value="P-loop containing nucleoside triphosphate hydrolases"/>
    <property type="match status" value="1"/>
</dbReference>
<dbReference type="GO" id="GO:0016887">
    <property type="term" value="F:ATP hydrolysis activity"/>
    <property type="evidence" value="ECO:0007669"/>
    <property type="project" value="TreeGrafter"/>
</dbReference>
<evidence type="ECO:0000256" key="1">
    <source>
        <dbReference type="ARBA" id="ARBA00006611"/>
    </source>
</evidence>
<dbReference type="Pfam" id="PF00437">
    <property type="entry name" value="T2SSE"/>
    <property type="match status" value="1"/>
</dbReference>
<protein>
    <submittedName>
        <fullName evidence="6">Type IV pilus assembly protein PilB</fullName>
    </submittedName>
</protein>
<dbReference type="SUPFAM" id="SSF160246">
    <property type="entry name" value="EspE N-terminal domain-like"/>
    <property type="match status" value="1"/>
</dbReference>
<dbReference type="EMBL" id="SMAB01000023">
    <property type="protein sequence ID" value="TCS79044.1"/>
    <property type="molecule type" value="Genomic_DNA"/>
</dbReference>
<evidence type="ECO:0000313" key="6">
    <source>
        <dbReference type="EMBL" id="TCS79044.1"/>
    </source>
</evidence>
<dbReference type="InterPro" id="IPR037257">
    <property type="entry name" value="T2SS_E_N_sf"/>
</dbReference>
<keyword evidence="3" id="KW-0067">ATP-binding</keyword>
<dbReference type="Gene3D" id="3.40.50.300">
    <property type="entry name" value="P-loop containing nucleotide triphosphate hydrolases"/>
    <property type="match status" value="1"/>
</dbReference>
<evidence type="ECO:0000256" key="3">
    <source>
        <dbReference type="ARBA" id="ARBA00022840"/>
    </source>
</evidence>
<dbReference type="PANTHER" id="PTHR30258:SF1">
    <property type="entry name" value="PROTEIN TRANSPORT PROTEIN HOFB HOMOLOG"/>
    <property type="match status" value="1"/>
</dbReference>
<dbReference type="FunFam" id="3.30.300.160:FF:000002">
    <property type="entry name" value="Type II secretion system protein E"/>
    <property type="match status" value="1"/>
</dbReference>
<dbReference type="InterPro" id="IPR001482">
    <property type="entry name" value="T2SS/T4SS_dom"/>
</dbReference>
<accession>A0A4R3K7V0</accession>